<dbReference type="Proteomes" id="UP000030748">
    <property type="component" value="Unassembled WGS sequence"/>
</dbReference>
<dbReference type="EMBL" id="KI630200">
    <property type="protein sequence ID" value="EYU45148.1"/>
    <property type="molecule type" value="Genomic_DNA"/>
</dbReference>
<keyword evidence="3" id="KW-1185">Reference proteome</keyword>
<gene>
    <name evidence="2" type="ORF">MIMGU_mgv1a017228mg</name>
</gene>
<protein>
    <submittedName>
        <fullName evidence="2">Uncharacterized protein</fullName>
    </submittedName>
</protein>
<organism evidence="2 3">
    <name type="scientific">Erythranthe guttata</name>
    <name type="common">Yellow monkey flower</name>
    <name type="synonym">Mimulus guttatus</name>
    <dbReference type="NCBI Taxonomy" id="4155"/>
    <lineage>
        <taxon>Eukaryota</taxon>
        <taxon>Viridiplantae</taxon>
        <taxon>Streptophyta</taxon>
        <taxon>Embryophyta</taxon>
        <taxon>Tracheophyta</taxon>
        <taxon>Spermatophyta</taxon>
        <taxon>Magnoliopsida</taxon>
        <taxon>eudicotyledons</taxon>
        <taxon>Gunneridae</taxon>
        <taxon>Pentapetalae</taxon>
        <taxon>asterids</taxon>
        <taxon>lamiids</taxon>
        <taxon>Lamiales</taxon>
        <taxon>Phrymaceae</taxon>
        <taxon>Erythranthe</taxon>
    </lineage>
</organism>
<name>A0A022RZL9_ERYGU</name>
<evidence type="ECO:0000313" key="3">
    <source>
        <dbReference type="Proteomes" id="UP000030748"/>
    </source>
</evidence>
<proteinExistence type="predicted"/>
<feature type="transmembrane region" description="Helical" evidence="1">
    <location>
        <begin position="40"/>
        <end position="63"/>
    </location>
</feature>
<keyword evidence="1" id="KW-0812">Transmembrane</keyword>
<reference evidence="2 3" key="1">
    <citation type="journal article" date="2013" name="Proc. Natl. Acad. Sci. U.S.A.">
        <title>Fine-scale variation in meiotic recombination in Mimulus inferred from population shotgun sequencing.</title>
        <authorList>
            <person name="Hellsten U."/>
            <person name="Wright K.M."/>
            <person name="Jenkins J."/>
            <person name="Shu S."/>
            <person name="Yuan Y."/>
            <person name="Wessler S.R."/>
            <person name="Schmutz J."/>
            <person name="Willis J.H."/>
            <person name="Rokhsar D.S."/>
        </authorList>
    </citation>
    <scope>NUCLEOTIDE SEQUENCE [LARGE SCALE GENOMIC DNA]</scope>
    <source>
        <strain evidence="3">cv. DUN x IM62</strain>
    </source>
</reference>
<accession>A0A022RZL9</accession>
<keyword evidence="1" id="KW-1133">Transmembrane helix</keyword>
<sequence length="87" mass="9592">MARRFGPALPSVCGSVFLFAFLLSLTSTRGTRLSTQQLDKYIWFLLGLVTTIILANSKPIAIAKHHHKSSKIRPAGVFIHLSSTINQ</sequence>
<dbReference type="AlphaFoldDB" id="A0A022RZL9"/>
<evidence type="ECO:0000256" key="1">
    <source>
        <dbReference type="SAM" id="Phobius"/>
    </source>
</evidence>
<keyword evidence="1" id="KW-0472">Membrane</keyword>
<evidence type="ECO:0000313" key="2">
    <source>
        <dbReference type="EMBL" id="EYU45148.1"/>
    </source>
</evidence>